<evidence type="ECO:0000313" key="1">
    <source>
        <dbReference type="EMBL" id="EDO10777.1"/>
    </source>
</evidence>
<reference evidence="2" key="2">
    <citation type="submission" date="2007-04" db="EMBL/GenBank/DDBJ databases">
        <title>Draft genome sequence of Bacteroides ovatus (ATCC 8483).</title>
        <authorList>
            <person name="Sudarsanam P."/>
            <person name="Ley R."/>
            <person name="Guruge J."/>
            <person name="Turnbaugh P.J."/>
            <person name="Mahowald M."/>
            <person name="Liep D."/>
            <person name="Gordon J."/>
        </authorList>
    </citation>
    <scope>NUCLEOTIDE SEQUENCE [LARGE SCALE GENOMIC DNA]</scope>
    <source>
        <strain evidence="2">ATCC 8483 / DSM 1896 / JCM 5824 / BCRC 10623 / CCUG 4943 / NCTC 11153</strain>
    </source>
</reference>
<name>A0AAN3D792_BACO1</name>
<dbReference type="Proteomes" id="UP000005475">
    <property type="component" value="Unassembled WGS sequence"/>
</dbReference>
<organism evidence="1 2">
    <name type="scientific">Bacteroides ovatus (strain ATCC 8483 / DSM 1896 / JCM 5824 / BCRC 10623 / CCUG 4943 / NCTC 11153)</name>
    <dbReference type="NCBI Taxonomy" id="411476"/>
    <lineage>
        <taxon>Bacteria</taxon>
        <taxon>Pseudomonadati</taxon>
        <taxon>Bacteroidota</taxon>
        <taxon>Bacteroidia</taxon>
        <taxon>Bacteroidales</taxon>
        <taxon>Bacteroidaceae</taxon>
        <taxon>Bacteroides</taxon>
    </lineage>
</organism>
<gene>
    <name evidence="1" type="ORF">BACOVA_03410</name>
</gene>
<protein>
    <submittedName>
        <fullName evidence="1">Uncharacterized protein</fullName>
    </submittedName>
</protein>
<comment type="caution">
    <text evidence="1">The sequence shown here is derived from an EMBL/GenBank/DDBJ whole genome shotgun (WGS) entry which is preliminary data.</text>
</comment>
<accession>A0AAN3D792</accession>
<evidence type="ECO:0000313" key="2">
    <source>
        <dbReference type="Proteomes" id="UP000005475"/>
    </source>
</evidence>
<dbReference type="AlphaFoldDB" id="A0AAN3D792"/>
<dbReference type="EMBL" id="AAXF02000051">
    <property type="protein sequence ID" value="EDO10777.1"/>
    <property type="molecule type" value="Genomic_DNA"/>
</dbReference>
<sequence length="41" mass="4940">MRKIITYYHLEFIKIKFPYSNPISSMAKDRIRELIINIALV</sequence>
<proteinExistence type="predicted"/>
<reference evidence="1 2" key="1">
    <citation type="submission" date="2007-03" db="EMBL/GenBank/DDBJ databases">
        <authorList>
            <person name="Fulton L."/>
            <person name="Clifton S."/>
            <person name="Fulton B."/>
            <person name="Xu J."/>
            <person name="Minx P."/>
            <person name="Pepin K.H."/>
            <person name="Johnson M."/>
            <person name="Thiruvilangam P."/>
            <person name="Bhonagiri V."/>
            <person name="Nash W.E."/>
            <person name="Mardis E.R."/>
            <person name="Wilson R.K."/>
        </authorList>
    </citation>
    <scope>NUCLEOTIDE SEQUENCE [LARGE SCALE GENOMIC DNA]</scope>
    <source>
        <strain evidence="2">ATCC 8483 / DSM 1896 / JCM 5824 / BCRC 10623 / CCUG 4943 / NCTC 11153</strain>
    </source>
</reference>